<organism evidence="9 10">
    <name type="scientific">Meira miltonrushii</name>
    <dbReference type="NCBI Taxonomy" id="1280837"/>
    <lineage>
        <taxon>Eukaryota</taxon>
        <taxon>Fungi</taxon>
        <taxon>Dikarya</taxon>
        <taxon>Basidiomycota</taxon>
        <taxon>Ustilaginomycotina</taxon>
        <taxon>Exobasidiomycetes</taxon>
        <taxon>Exobasidiales</taxon>
        <taxon>Brachybasidiaceae</taxon>
        <taxon>Meira</taxon>
    </lineage>
</organism>
<evidence type="ECO:0000313" key="9">
    <source>
        <dbReference type="EMBL" id="PWN33683.1"/>
    </source>
</evidence>
<feature type="transmembrane region" description="Helical" evidence="8">
    <location>
        <begin position="502"/>
        <end position="521"/>
    </location>
</feature>
<dbReference type="InParanoid" id="A0A316VBQ1"/>
<feature type="transmembrane region" description="Helical" evidence="8">
    <location>
        <begin position="266"/>
        <end position="284"/>
    </location>
</feature>
<feature type="transmembrane region" description="Helical" evidence="8">
    <location>
        <begin position="346"/>
        <end position="364"/>
    </location>
</feature>
<feature type="compositionally biased region" description="Acidic residues" evidence="7">
    <location>
        <begin position="36"/>
        <end position="45"/>
    </location>
</feature>
<keyword evidence="5 8" id="KW-1133">Transmembrane helix</keyword>
<evidence type="ECO:0008006" key="11">
    <source>
        <dbReference type="Google" id="ProtNLM"/>
    </source>
</evidence>
<evidence type="ECO:0000256" key="3">
    <source>
        <dbReference type="ARBA" id="ARBA00022448"/>
    </source>
</evidence>
<gene>
    <name evidence="9" type="ORF">FA14DRAFT_161415</name>
</gene>
<comment type="subcellular location">
    <subcellularLocation>
        <location evidence="1">Membrane</location>
        <topology evidence="1">Multi-pass membrane protein</topology>
    </subcellularLocation>
</comment>
<keyword evidence="4 8" id="KW-0812">Transmembrane</keyword>
<name>A0A316VBQ1_9BASI</name>
<feature type="transmembrane region" description="Helical" evidence="8">
    <location>
        <begin position="220"/>
        <end position="246"/>
    </location>
</feature>
<protein>
    <recommendedName>
        <fullName evidence="11">Nucleoside transporter</fullName>
    </recommendedName>
</protein>
<feature type="transmembrane region" description="Helical" evidence="8">
    <location>
        <begin position="419"/>
        <end position="439"/>
    </location>
</feature>
<evidence type="ECO:0000313" key="10">
    <source>
        <dbReference type="Proteomes" id="UP000245771"/>
    </source>
</evidence>
<accession>A0A316VBQ1</accession>
<feature type="transmembrane region" description="Helical" evidence="8">
    <location>
        <begin position="121"/>
        <end position="141"/>
    </location>
</feature>
<dbReference type="GO" id="GO:0000329">
    <property type="term" value="C:fungal-type vacuole membrane"/>
    <property type="evidence" value="ECO:0007669"/>
    <property type="project" value="TreeGrafter"/>
</dbReference>
<dbReference type="PIRSF" id="PIRSF016379">
    <property type="entry name" value="ENT"/>
    <property type="match status" value="1"/>
</dbReference>
<feature type="region of interest" description="Disordered" evidence="7">
    <location>
        <begin position="301"/>
        <end position="322"/>
    </location>
</feature>
<dbReference type="PANTHER" id="PTHR10332:SF88">
    <property type="entry name" value="EQUILIBRATIVE NUCLEOSIDE TRANSPORTER 1, ISOFORM A"/>
    <property type="match status" value="1"/>
</dbReference>
<proteinExistence type="inferred from homology"/>
<evidence type="ECO:0000256" key="8">
    <source>
        <dbReference type="SAM" id="Phobius"/>
    </source>
</evidence>
<feature type="region of interest" description="Disordered" evidence="7">
    <location>
        <begin position="33"/>
        <end position="64"/>
    </location>
</feature>
<dbReference type="Proteomes" id="UP000245771">
    <property type="component" value="Unassembled WGS sequence"/>
</dbReference>
<evidence type="ECO:0000256" key="7">
    <source>
        <dbReference type="SAM" id="MobiDB-lite"/>
    </source>
</evidence>
<evidence type="ECO:0000256" key="1">
    <source>
        <dbReference type="ARBA" id="ARBA00004141"/>
    </source>
</evidence>
<reference evidence="9 10" key="1">
    <citation type="journal article" date="2018" name="Mol. Biol. Evol.">
        <title>Broad Genomic Sampling Reveals a Smut Pathogenic Ancestry of the Fungal Clade Ustilaginomycotina.</title>
        <authorList>
            <person name="Kijpornyongpan T."/>
            <person name="Mondo S.J."/>
            <person name="Barry K."/>
            <person name="Sandor L."/>
            <person name="Lee J."/>
            <person name="Lipzen A."/>
            <person name="Pangilinan J."/>
            <person name="LaButti K."/>
            <person name="Hainaut M."/>
            <person name="Henrissat B."/>
            <person name="Grigoriev I.V."/>
            <person name="Spatafora J.W."/>
            <person name="Aime M.C."/>
        </authorList>
    </citation>
    <scope>NUCLEOTIDE SEQUENCE [LARGE SCALE GENOMIC DNA]</scope>
    <source>
        <strain evidence="9 10">MCA 3882</strain>
    </source>
</reference>
<evidence type="ECO:0000256" key="4">
    <source>
        <dbReference type="ARBA" id="ARBA00022692"/>
    </source>
</evidence>
<feature type="transmembrane region" description="Helical" evidence="8">
    <location>
        <begin position="81"/>
        <end position="101"/>
    </location>
</feature>
<dbReference type="InterPro" id="IPR002259">
    <property type="entry name" value="Eqnu_transpt"/>
</dbReference>
<sequence>MDGEYAKPVLQKHTFHVPNVFSRLEERGNVTYEPLGQEEDGEDVGEGVPLHASGEGNENSGNSEGVEYTTAWEQSPFMAKIYLQAAFVLLGAAVLLPFNAIITPTEYYRSILTGTSQEKSFMSWIILVYNISSIAFGAHATATMPNNSIKRRIFSSMAVIISILVFSTALTAITAQGNKSYSTTFTLPTILLLTLIISAATSYLQLAVITLSNAYGPRCLGLMLTGQGAVGAGVSYTQLVVAYVSVDGRGPSSMGDGEAAKAAVKFFVANSVLMIVALYCYWRLTRSKIYREMEESMANKVNAERSQETSRDGLTAPPASASPIRKYMSSSVEALYDRIMEVQRKTILPCFTIAYIFVVTLAVFPSLTSRVRPEAFQEATKPVSTLIFVAWHFVAFNTSDLIGRTLPTIAPNVFCFQRMGYVSIASLLRTALIPLLALCNLERTSSIGIGDSSNSLGSPAFFFLVIVLGTTNGLLATNTFIIGPRSPDLVDGRQRGLAAGLISWWLTFGLAIGGVASFFIGQA</sequence>
<feature type="compositionally biased region" description="Low complexity" evidence="7">
    <location>
        <begin position="53"/>
        <end position="64"/>
    </location>
</feature>
<keyword evidence="3" id="KW-0813">Transport</keyword>
<dbReference type="GeneID" id="37020890"/>
<evidence type="ECO:0000256" key="6">
    <source>
        <dbReference type="ARBA" id="ARBA00023136"/>
    </source>
</evidence>
<dbReference type="Pfam" id="PF01733">
    <property type="entry name" value="Nucleoside_tran"/>
    <property type="match status" value="1"/>
</dbReference>
<comment type="similarity">
    <text evidence="2">Belongs to the SLC29A/ENT transporter (TC 2.A.57) family.</text>
</comment>
<dbReference type="OrthoDB" id="10261753at2759"/>
<dbReference type="GO" id="GO:0034257">
    <property type="term" value="F:nicotinamide riboside transmembrane transporter activity"/>
    <property type="evidence" value="ECO:0007669"/>
    <property type="project" value="TreeGrafter"/>
</dbReference>
<dbReference type="GO" id="GO:0015205">
    <property type="term" value="F:nucleobase transmembrane transporter activity"/>
    <property type="evidence" value="ECO:0007669"/>
    <property type="project" value="TreeGrafter"/>
</dbReference>
<dbReference type="EMBL" id="KZ819604">
    <property type="protein sequence ID" value="PWN33683.1"/>
    <property type="molecule type" value="Genomic_DNA"/>
</dbReference>
<dbReference type="PRINTS" id="PR01130">
    <property type="entry name" value="DERENTRNSPRT"/>
</dbReference>
<evidence type="ECO:0000256" key="5">
    <source>
        <dbReference type="ARBA" id="ARBA00022989"/>
    </source>
</evidence>
<feature type="transmembrane region" description="Helical" evidence="8">
    <location>
        <begin position="153"/>
        <end position="173"/>
    </location>
</feature>
<dbReference type="RefSeq" id="XP_025353985.1">
    <property type="nucleotide sequence ID" value="XM_025499109.1"/>
</dbReference>
<keyword evidence="10" id="KW-1185">Reference proteome</keyword>
<keyword evidence="6 8" id="KW-0472">Membrane</keyword>
<evidence type="ECO:0000256" key="2">
    <source>
        <dbReference type="ARBA" id="ARBA00007965"/>
    </source>
</evidence>
<dbReference type="GO" id="GO:0005886">
    <property type="term" value="C:plasma membrane"/>
    <property type="evidence" value="ECO:0007669"/>
    <property type="project" value="TreeGrafter"/>
</dbReference>
<feature type="transmembrane region" description="Helical" evidence="8">
    <location>
        <begin position="185"/>
        <end position="208"/>
    </location>
</feature>
<dbReference type="PANTHER" id="PTHR10332">
    <property type="entry name" value="EQUILIBRATIVE NUCLEOSIDE TRANSPORTER"/>
    <property type="match status" value="1"/>
</dbReference>
<feature type="transmembrane region" description="Helical" evidence="8">
    <location>
        <begin position="460"/>
        <end position="482"/>
    </location>
</feature>
<feature type="compositionally biased region" description="Basic and acidic residues" evidence="7">
    <location>
        <begin position="302"/>
        <end position="311"/>
    </location>
</feature>
<dbReference type="AlphaFoldDB" id="A0A316VBQ1"/>